<dbReference type="KEGG" id="mbr:MONBRDRAFT_11691"/>
<dbReference type="EMBL" id="CH991572">
    <property type="protein sequence ID" value="EDQ85578.1"/>
    <property type="molecule type" value="Genomic_DNA"/>
</dbReference>
<dbReference type="PANTHER" id="PTHR46573:SF1">
    <property type="entry name" value="WD REPEAT, SAM AND U-BOX DOMAIN-CONTAINING PROTEIN 1"/>
    <property type="match status" value="1"/>
</dbReference>
<proteinExistence type="predicted"/>
<evidence type="ECO:0000259" key="2">
    <source>
        <dbReference type="PROSITE" id="PS51698"/>
    </source>
</evidence>
<evidence type="ECO:0000313" key="3">
    <source>
        <dbReference type="EMBL" id="EDQ85578.1"/>
    </source>
</evidence>
<dbReference type="SUPFAM" id="SSF57850">
    <property type="entry name" value="RING/U-box"/>
    <property type="match status" value="1"/>
</dbReference>
<feature type="region of interest" description="Disordered" evidence="1">
    <location>
        <begin position="191"/>
        <end position="213"/>
    </location>
</feature>
<dbReference type="InParanoid" id="A9VA02"/>
<evidence type="ECO:0000256" key="1">
    <source>
        <dbReference type="SAM" id="MobiDB-lite"/>
    </source>
</evidence>
<dbReference type="AlphaFoldDB" id="A9VA02"/>
<dbReference type="Gene3D" id="3.30.40.10">
    <property type="entry name" value="Zinc/RING finger domain, C3HC4 (zinc finger)"/>
    <property type="match status" value="1"/>
</dbReference>
<dbReference type="PROSITE" id="PS51698">
    <property type="entry name" value="U_BOX"/>
    <property type="match status" value="1"/>
</dbReference>
<name>A9VA02_MONBE</name>
<dbReference type="GeneID" id="5894823"/>
<feature type="domain" description="U-box" evidence="2">
    <location>
        <begin position="347"/>
        <end position="419"/>
    </location>
</feature>
<protein>
    <recommendedName>
        <fullName evidence="2">U-box domain-containing protein</fullName>
    </recommendedName>
</protein>
<dbReference type="InterPro" id="IPR003613">
    <property type="entry name" value="Ubox_domain"/>
</dbReference>
<reference evidence="3 4" key="1">
    <citation type="journal article" date="2008" name="Nature">
        <title>The genome of the choanoflagellate Monosiga brevicollis and the origin of metazoans.</title>
        <authorList>
            <consortium name="JGI Sequencing"/>
            <person name="King N."/>
            <person name="Westbrook M.J."/>
            <person name="Young S.L."/>
            <person name="Kuo A."/>
            <person name="Abedin M."/>
            <person name="Chapman J."/>
            <person name="Fairclough S."/>
            <person name="Hellsten U."/>
            <person name="Isogai Y."/>
            <person name="Letunic I."/>
            <person name="Marr M."/>
            <person name="Pincus D."/>
            <person name="Putnam N."/>
            <person name="Rokas A."/>
            <person name="Wright K.J."/>
            <person name="Zuzow R."/>
            <person name="Dirks W."/>
            <person name="Good M."/>
            <person name="Goodstein D."/>
            <person name="Lemons D."/>
            <person name="Li W."/>
            <person name="Lyons J.B."/>
            <person name="Morris A."/>
            <person name="Nichols S."/>
            <person name="Richter D.J."/>
            <person name="Salamov A."/>
            <person name="Bork P."/>
            <person name="Lim W.A."/>
            <person name="Manning G."/>
            <person name="Miller W.T."/>
            <person name="McGinnis W."/>
            <person name="Shapiro H."/>
            <person name="Tjian R."/>
            <person name="Grigoriev I.V."/>
            <person name="Rokhsar D."/>
        </authorList>
    </citation>
    <scope>NUCLEOTIDE SEQUENCE [LARGE SCALE GENOMIC DNA]</scope>
    <source>
        <strain evidence="4">MX1 / ATCC 50154</strain>
    </source>
</reference>
<dbReference type="Pfam" id="PF04564">
    <property type="entry name" value="U-box"/>
    <property type="match status" value="1"/>
</dbReference>
<sequence>MAAAAYGLEWSQALYASTPQAAAAAAAAARAAAAAMANNQTSFATGAYQNHQTPHMVFVPFASPHLYGPYGITQPQPQPQPQPQRFAAVRPHADAAGEPPAQRPRLESSTPSNMHPSPQSEAAAQHQARRDAGITAILNAGSPRLGAHEPSSAGPMRPMSPEDFGARLHDRHEHTLRQLEDLRRRYCQHQPAVPATQAPHASTTQSQQPPSDHAQLVQVLMTAQAQQRQFLRSIRARQRRDDQFRRLGVDLSSPAQHPEPSFQHVSATDRHLVDHFGHVLRAHRMSNAPLKQSLRPILWPTPSEEEEQSVEDKAKSVAATNPCQSKPKSPAATQPPLPTKPTTDHSDIPDSFRCAITLEPMADPVVALDGHTYERTAIEHWLKTQRKSPMSNLPMGTTLIPNLTLRSMMQDWLEQHHQKSSF</sequence>
<accession>A9VA02</accession>
<dbReference type="InterPro" id="IPR013083">
    <property type="entry name" value="Znf_RING/FYVE/PHD"/>
</dbReference>
<feature type="compositionally biased region" description="Polar residues" evidence="1">
    <location>
        <begin position="318"/>
        <end position="327"/>
    </location>
</feature>
<dbReference type="GO" id="GO:0016567">
    <property type="term" value="P:protein ubiquitination"/>
    <property type="evidence" value="ECO:0007669"/>
    <property type="project" value="InterPro"/>
</dbReference>
<dbReference type="RefSeq" id="XP_001749527.1">
    <property type="nucleotide sequence ID" value="XM_001749475.1"/>
</dbReference>
<dbReference type="SMART" id="SM00504">
    <property type="entry name" value="Ubox"/>
    <property type="match status" value="1"/>
</dbReference>
<dbReference type="eggNOG" id="ENOG502SG3N">
    <property type="taxonomic scope" value="Eukaryota"/>
</dbReference>
<dbReference type="PANTHER" id="PTHR46573">
    <property type="entry name" value="WD REPEAT, SAM AND U-BOX DOMAIN-CONTAINING PROTEIN 1"/>
    <property type="match status" value="1"/>
</dbReference>
<keyword evidence="4" id="KW-1185">Reference proteome</keyword>
<dbReference type="Proteomes" id="UP000001357">
    <property type="component" value="Unassembled WGS sequence"/>
</dbReference>
<dbReference type="InterPro" id="IPR052085">
    <property type="entry name" value="WD-SAM-U-box"/>
</dbReference>
<feature type="region of interest" description="Disordered" evidence="1">
    <location>
        <begin position="69"/>
        <end position="129"/>
    </location>
</feature>
<feature type="region of interest" description="Disordered" evidence="1">
    <location>
        <begin position="300"/>
        <end position="350"/>
    </location>
</feature>
<organism evidence="3 4">
    <name type="scientific">Monosiga brevicollis</name>
    <name type="common">Choanoflagellate</name>
    <dbReference type="NCBI Taxonomy" id="81824"/>
    <lineage>
        <taxon>Eukaryota</taxon>
        <taxon>Choanoflagellata</taxon>
        <taxon>Craspedida</taxon>
        <taxon>Salpingoecidae</taxon>
        <taxon>Monosiga</taxon>
    </lineage>
</organism>
<dbReference type="STRING" id="81824.A9VA02"/>
<feature type="compositionally biased region" description="Polar residues" evidence="1">
    <location>
        <begin position="107"/>
        <end position="122"/>
    </location>
</feature>
<evidence type="ECO:0000313" key="4">
    <source>
        <dbReference type="Proteomes" id="UP000001357"/>
    </source>
</evidence>
<dbReference type="GO" id="GO:0004842">
    <property type="term" value="F:ubiquitin-protein transferase activity"/>
    <property type="evidence" value="ECO:0007669"/>
    <property type="project" value="InterPro"/>
</dbReference>
<feature type="region of interest" description="Disordered" evidence="1">
    <location>
        <begin position="141"/>
        <end position="165"/>
    </location>
</feature>
<feature type="compositionally biased region" description="Polar residues" evidence="1">
    <location>
        <begin position="199"/>
        <end position="210"/>
    </location>
</feature>
<gene>
    <name evidence="3" type="ORF">MONBRDRAFT_11691</name>
</gene>
<dbReference type="CDD" id="cd16655">
    <property type="entry name" value="RING-Ubox_WDSUB1-like"/>
    <property type="match status" value="1"/>
</dbReference>